<reference evidence="1 2" key="1">
    <citation type="submission" date="2013-04" db="EMBL/GenBank/DDBJ databases">
        <authorList>
            <person name="Chin J."/>
            <person name="Alexander D.H."/>
            <person name="Marks P."/>
            <person name="Korlach J."/>
            <person name="Clum A."/>
            <person name="Copeland A."/>
        </authorList>
    </citation>
    <scope>NUCLEOTIDE SEQUENCE [LARGE SCALE GENOMIC DNA]</scope>
    <source>
        <strain evidence="2">ATCC 35948 / DSM 1279 / VKM B-1258 / 21</strain>
    </source>
</reference>
<evidence type="ECO:0000313" key="1">
    <source>
        <dbReference type="EMBL" id="AGK03768.1"/>
    </source>
</evidence>
<gene>
    <name evidence="1" type="ORF">K649_02320</name>
</gene>
<protein>
    <submittedName>
        <fullName evidence="1">Uncharacterized protein</fullName>
    </submittedName>
</protein>
<dbReference type="AlphaFoldDB" id="M9XAS7"/>
<accession>M9XAS7</accession>
<dbReference type="EMBL" id="CP005385">
    <property type="protein sequence ID" value="AGK03768.1"/>
    <property type="molecule type" value="Genomic_DNA"/>
</dbReference>
<dbReference type="PATRIC" id="fig|504728.9.peg.482"/>
<sequence length="173" mass="19176">MDDLLGGMQRSQVYTGNMQPMSDPDLELLRGSLLEAAEALSRLAREPGPGGLELAAAVTQAVSELNGQVNALLLGLAARPVEPMDEAYLRYLKDLVRLRAGVMELEQLLLDRAAFERAREEWLGLTVLLDRTLEPLIDLMTFADPSQPEADLSRGYSFDSETLGFTRVRFKPR</sequence>
<organism evidence="1 2">
    <name type="scientific">Meiothermus ruber (strain ATCC 35948 / DSM 1279 / VKM B-1258 / 21)</name>
    <name type="common">Thermus ruber</name>
    <dbReference type="NCBI Taxonomy" id="504728"/>
    <lineage>
        <taxon>Bacteria</taxon>
        <taxon>Thermotogati</taxon>
        <taxon>Deinococcota</taxon>
        <taxon>Deinococci</taxon>
        <taxon>Thermales</taxon>
        <taxon>Thermaceae</taxon>
        <taxon>Meiothermus</taxon>
    </lineage>
</organism>
<name>M9XAS7_MEIRD</name>
<dbReference type="RefSeq" id="WP_015586362.1">
    <property type="nucleotide sequence ID" value="NC_013946.1"/>
</dbReference>
<dbReference type="Proteomes" id="UP000013026">
    <property type="component" value="Chromosome"/>
</dbReference>
<dbReference type="KEGG" id="mre:K649_02320"/>
<proteinExistence type="predicted"/>
<evidence type="ECO:0000313" key="2">
    <source>
        <dbReference type="Proteomes" id="UP000013026"/>
    </source>
</evidence>